<dbReference type="SMART" id="SM00347">
    <property type="entry name" value="HTH_MARR"/>
    <property type="match status" value="1"/>
</dbReference>
<dbReference type="InterPro" id="IPR000835">
    <property type="entry name" value="HTH_MarR-typ"/>
</dbReference>
<protein>
    <submittedName>
        <fullName evidence="5">MarR family transcriptional regulator, transcriptional regulator for hemolysin</fullName>
    </submittedName>
</protein>
<dbReference type="GO" id="GO:0003700">
    <property type="term" value="F:DNA-binding transcription factor activity"/>
    <property type="evidence" value="ECO:0007669"/>
    <property type="project" value="InterPro"/>
</dbReference>
<dbReference type="Gene3D" id="1.10.10.10">
    <property type="entry name" value="Winged helix-like DNA-binding domain superfamily/Winged helix DNA-binding domain"/>
    <property type="match status" value="1"/>
</dbReference>
<dbReference type="Proteomes" id="UP000197065">
    <property type="component" value="Unassembled WGS sequence"/>
</dbReference>
<dbReference type="Pfam" id="PF01047">
    <property type="entry name" value="MarR"/>
    <property type="match status" value="1"/>
</dbReference>
<dbReference type="InterPro" id="IPR036388">
    <property type="entry name" value="WH-like_DNA-bd_sf"/>
</dbReference>
<gene>
    <name evidence="5" type="ORF">SAMN07250955_10815</name>
</gene>
<dbReference type="PANTHER" id="PTHR42756:SF1">
    <property type="entry name" value="TRANSCRIPTIONAL REPRESSOR OF EMRAB OPERON"/>
    <property type="match status" value="1"/>
</dbReference>
<sequence length="156" mass="17752">MNKFLAVMDREKAGHPDITVTYRTMRLAALWRTHLDRAYAETGLSLTLVRPLLYLALMPEGLSQRNLVDALQCDDATLARIVDTLEKQGFIERKVDMKDRRLKRVTLTALGIDRIGPIFAITQQIEETVLSGLSQKQREELISSLDKIISNFLLEP</sequence>
<reference evidence="5 6" key="1">
    <citation type="submission" date="2017-06" db="EMBL/GenBank/DDBJ databases">
        <authorList>
            <person name="Kim H.J."/>
            <person name="Triplett B.A."/>
        </authorList>
    </citation>
    <scope>NUCLEOTIDE SEQUENCE [LARGE SCALE GENOMIC DNA]</scope>
    <source>
        <strain evidence="5 6">B29T1</strain>
    </source>
</reference>
<evidence type="ECO:0000256" key="1">
    <source>
        <dbReference type="ARBA" id="ARBA00023015"/>
    </source>
</evidence>
<keyword evidence="6" id="KW-1185">Reference proteome</keyword>
<accession>A0A212REU3</accession>
<dbReference type="EMBL" id="FYEH01000008">
    <property type="protein sequence ID" value="SNB70884.1"/>
    <property type="molecule type" value="Genomic_DNA"/>
</dbReference>
<dbReference type="InterPro" id="IPR036390">
    <property type="entry name" value="WH_DNA-bd_sf"/>
</dbReference>
<keyword evidence="1" id="KW-0805">Transcription regulation</keyword>
<dbReference type="PROSITE" id="PS50995">
    <property type="entry name" value="HTH_MARR_2"/>
    <property type="match status" value="1"/>
</dbReference>
<evidence type="ECO:0000313" key="5">
    <source>
        <dbReference type="EMBL" id="SNB70884.1"/>
    </source>
</evidence>
<dbReference type="RefSeq" id="WP_165769590.1">
    <property type="nucleotide sequence ID" value="NZ_FYEH01000008.1"/>
</dbReference>
<dbReference type="InterPro" id="IPR023187">
    <property type="entry name" value="Tscrpt_reg_MarR-type_CS"/>
</dbReference>
<dbReference type="PROSITE" id="PS01117">
    <property type="entry name" value="HTH_MARR_1"/>
    <property type="match status" value="1"/>
</dbReference>
<dbReference type="GO" id="GO:0003677">
    <property type="term" value="F:DNA binding"/>
    <property type="evidence" value="ECO:0007669"/>
    <property type="project" value="UniProtKB-KW"/>
</dbReference>
<evidence type="ECO:0000313" key="6">
    <source>
        <dbReference type="Proteomes" id="UP000197065"/>
    </source>
</evidence>
<feature type="domain" description="HTH marR-type" evidence="4">
    <location>
        <begin position="17"/>
        <end position="150"/>
    </location>
</feature>
<organism evidence="5 6">
    <name type="scientific">Arboricoccus pini</name>
    <dbReference type="NCBI Taxonomy" id="1963835"/>
    <lineage>
        <taxon>Bacteria</taxon>
        <taxon>Pseudomonadati</taxon>
        <taxon>Pseudomonadota</taxon>
        <taxon>Alphaproteobacteria</taxon>
        <taxon>Geminicoccales</taxon>
        <taxon>Geminicoccaceae</taxon>
        <taxon>Arboricoccus</taxon>
    </lineage>
</organism>
<evidence type="ECO:0000259" key="4">
    <source>
        <dbReference type="PROSITE" id="PS50995"/>
    </source>
</evidence>
<dbReference type="SUPFAM" id="SSF46785">
    <property type="entry name" value="Winged helix' DNA-binding domain"/>
    <property type="match status" value="1"/>
</dbReference>
<dbReference type="PRINTS" id="PR00598">
    <property type="entry name" value="HTHMARR"/>
</dbReference>
<evidence type="ECO:0000256" key="2">
    <source>
        <dbReference type="ARBA" id="ARBA00023125"/>
    </source>
</evidence>
<keyword evidence="2" id="KW-0238">DNA-binding</keyword>
<keyword evidence="3" id="KW-0804">Transcription</keyword>
<dbReference type="PANTHER" id="PTHR42756">
    <property type="entry name" value="TRANSCRIPTIONAL REGULATOR, MARR"/>
    <property type="match status" value="1"/>
</dbReference>
<name>A0A212REU3_9PROT</name>
<evidence type="ECO:0000256" key="3">
    <source>
        <dbReference type="ARBA" id="ARBA00023163"/>
    </source>
</evidence>
<proteinExistence type="predicted"/>
<dbReference type="AlphaFoldDB" id="A0A212REU3"/>